<accession>A0A382GK71</accession>
<feature type="transmembrane region" description="Helical" evidence="1">
    <location>
        <begin position="59"/>
        <end position="82"/>
    </location>
</feature>
<gene>
    <name evidence="2" type="ORF">METZ01_LOCUS228146</name>
</gene>
<keyword evidence="1" id="KW-1133">Transmembrane helix</keyword>
<name>A0A382GK71_9ZZZZ</name>
<keyword evidence="1" id="KW-0472">Membrane</keyword>
<dbReference type="AlphaFoldDB" id="A0A382GK71"/>
<organism evidence="2">
    <name type="scientific">marine metagenome</name>
    <dbReference type="NCBI Taxonomy" id="408172"/>
    <lineage>
        <taxon>unclassified sequences</taxon>
        <taxon>metagenomes</taxon>
        <taxon>ecological metagenomes</taxon>
    </lineage>
</organism>
<keyword evidence="1" id="KW-0812">Transmembrane</keyword>
<evidence type="ECO:0000256" key="1">
    <source>
        <dbReference type="SAM" id="Phobius"/>
    </source>
</evidence>
<evidence type="ECO:0000313" key="2">
    <source>
        <dbReference type="EMBL" id="SVB75292.1"/>
    </source>
</evidence>
<reference evidence="2" key="1">
    <citation type="submission" date="2018-05" db="EMBL/GenBank/DDBJ databases">
        <authorList>
            <person name="Lanie J.A."/>
            <person name="Ng W.-L."/>
            <person name="Kazmierczak K.M."/>
            <person name="Andrzejewski T.M."/>
            <person name="Davidsen T.M."/>
            <person name="Wayne K.J."/>
            <person name="Tettelin H."/>
            <person name="Glass J.I."/>
            <person name="Rusch D."/>
            <person name="Podicherti R."/>
            <person name="Tsui H.-C.T."/>
            <person name="Winkler M.E."/>
        </authorList>
    </citation>
    <scope>NUCLEOTIDE SEQUENCE</scope>
</reference>
<protein>
    <submittedName>
        <fullName evidence="2">Uncharacterized protein</fullName>
    </submittedName>
</protein>
<proteinExistence type="predicted"/>
<dbReference type="EMBL" id="UINC01055891">
    <property type="protein sequence ID" value="SVB75292.1"/>
    <property type="molecule type" value="Genomic_DNA"/>
</dbReference>
<feature type="non-terminal residue" evidence="2">
    <location>
        <position position="1"/>
    </location>
</feature>
<feature type="transmembrane region" description="Helical" evidence="1">
    <location>
        <begin position="16"/>
        <end position="39"/>
    </location>
</feature>
<sequence length="86" mass="9407">VKNKTIQSAAGGARPLLYLVSGIVVVLTGLIGSSFGSVWSGQVYELFAGIQIMEYIEMYVPYFPFVPFLPIFTITLGAFLILKSKE</sequence>